<evidence type="ECO:0000256" key="5">
    <source>
        <dbReference type="RuleBase" id="RU003651"/>
    </source>
</evidence>
<dbReference type="InterPro" id="IPR003959">
    <property type="entry name" value="ATPase_AAA_core"/>
</dbReference>
<keyword evidence="4" id="KW-0469">Meiosis</keyword>
<dbReference type="Pfam" id="PF00004">
    <property type="entry name" value="AAA"/>
    <property type="match status" value="1"/>
</dbReference>
<dbReference type="SMART" id="SM00382">
    <property type="entry name" value="AAA"/>
    <property type="match status" value="1"/>
</dbReference>
<evidence type="ECO:0000256" key="1">
    <source>
        <dbReference type="ARBA" id="ARBA00007271"/>
    </source>
</evidence>
<dbReference type="InterPro" id="IPR044539">
    <property type="entry name" value="Pch2-like"/>
</dbReference>
<evidence type="ECO:0000259" key="7">
    <source>
        <dbReference type="SMART" id="SM00382"/>
    </source>
</evidence>
<feature type="domain" description="AAA+ ATPase" evidence="7">
    <location>
        <begin position="347"/>
        <end position="499"/>
    </location>
</feature>
<protein>
    <submittedName>
        <fullName evidence="8">ATPase protein, putative</fullName>
    </submittedName>
</protein>
<dbReference type="PROSITE" id="PS51257">
    <property type="entry name" value="PROKAR_LIPOPROTEIN"/>
    <property type="match status" value="1"/>
</dbReference>
<comment type="similarity">
    <text evidence="1">Belongs to the AAA ATPase family. PCH2 subfamily.</text>
</comment>
<accession>Q4DXC6</accession>
<dbReference type="PaxDb" id="353153-Q4DXC6"/>
<keyword evidence="9" id="KW-1185">Reference proteome</keyword>
<dbReference type="Proteomes" id="UP000002296">
    <property type="component" value="Unassembled WGS sequence"/>
</dbReference>
<keyword evidence="2 5" id="KW-0547">Nucleotide-binding</keyword>
<gene>
    <name evidence="8" type="ORF">Tc00.1047053510901.90</name>
</gene>
<dbReference type="SUPFAM" id="SSF52540">
    <property type="entry name" value="P-loop containing nucleoside triphosphate hydrolases"/>
    <property type="match status" value="1"/>
</dbReference>
<dbReference type="Gene3D" id="3.40.50.300">
    <property type="entry name" value="P-loop containing nucleotide triphosphate hydrolases"/>
    <property type="match status" value="1"/>
</dbReference>
<feature type="transmembrane region" description="Helical" evidence="6">
    <location>
        <begin position="12"/>
        <end position="36"/>
    </location>
</feature>
<dbReference type="InterPro" id="IPR003960">
    <property type="entry name" value="ATPase_AAA_CS"/>
</dbReference>
<dbReference type="InParanoid" id="Q4DXC6"/>
<comment type="caution">
    <text evidence="8">The sequence shown here is derived from an EMBL/GenBank/DDBJ whole genome shotgun (WGS) entry which is preliminary data.</text>
</comment>
<dbReference type="GO" id="GO:0016887">
    <property type="term" value="F:ATP hydrolysis activity"/>
    <property type="evidence" value="ECO:0007669"/>
    <property type="project" value="InterPro"/>
</dbReference>
<keyword evidence="6" id="KW-1133">Transmembrane helix</keyword>
<reference evidence="8 9" key="1">
    <citation type="journal article" date="2005" name="Science">
        <title>The genome sequence of Trypanosoma cruzi, etiologic agent of Chagas disease.</title>
        <authorList>
            <person name="El-Sayed N.M."/>
            <person name="Myler P.J."/>
            <person name="Bartholomeu D.C."/>
            <person name="Nilsson D."/>
            <person name="Aggarwal G."/>
            <person name="Tran A.N."/>
            <person name="Ghedin E."/>
            <person name="Worthey E.A."/>
            <person name="Delcher A.L."/>
            <person name="Blandin G."/>
            <person name="Westenberger S.J."/>
            <person name="Caler E."/>
            <person name="Cerqueira G.C."/>
            <person name="Branche C."/>
            <person name="Haas B."/>
            <person name="Anupama A."/>
            <person name="Arner E."/>
            <person name="Aslund L."/>
            <person name="Attipoe P."/>
            <person name="Bontempi E."/>
            <person name="Bringaud F."/>
            <person name="Burton P."/>
            <person name="Cadag E."/>
            <person name="Campbell D.A."/>
            <person name="Carrington M."/>
            <person name="Crabtree J."/>
            <person name="Darban H."/>
            <person name="da Silveira J.F."/>
            <person name="de Jong P."/>
            <person name="Edwards K."/>
            <person name="Englund P.T."/>
            <person name="Fazelina G."/>
            <person name="Feldblyum T."/>
            <person name="Ferella M."/>
            <person name="Frasch A.C."/>
            <person name="Gull K."/>
            <person name="Horn D."/>
            <person name="Hou L."/>
            <person name="Huang Y."/>
            <person name="Kindlund E."/>
            <person name="Klingbeil M."/>
            <person name="Kluge S."/>
            <person name="Koo H."/>
            <person name="Lacerda D."/>
            <person name="Levin M.J."/>
            <person name="Lorenzi H."/>
            <person name="Louie T."/>
            <person name="Machado C.R."/>
            <person name="McCulloch R."/>
            <person name="McKenna A."/>
            <person name="Mizuno Y."/>
            <person name="Mottram J.C."/>
            <person name="Nelson S."/>
            <person name="Ochaya S."/>
            <person name="Osoegawa K."/>
            <person name="Pai G."/>
            <person name="Parsons M."/>
            <person name="Pentony M."/>
            <person name="Pettersson U."/>
            <person name="Pop M."/>
            <person name="Ramirez J.L."/>
            <person name="Rinta J."/>
            <person name="Robertson L."/>
            <person name="Salzberg S.L."/>
            <person name="Sanchez D.O."/>
            <person name="Seyler A."/>
            <person name="Sharma R."/>
            <person name="Shetty J."/>
            <person name="Simpson A.J."/>
            <person name="Sisk E."/>
            <person name="Tammi M.T."/>
            <person name="Tarleton R."/>
            <person name="Teixeira S."/>
            <person name="Van Aken S."/>
            <person name="Vogt C."/>
            <person name="Ward P.N."/>
            <person name="Wickstead B."/>
            <person name="Wortman J."/>
            <person name="White O."/>
            <person name="Fraser C.M."/>
            <person name="Stuart K.D."/>
            <person name="Andersson B."/>
        </authorList>
    </citation>
    <scope>NUCLEOTIDE SEQUENCE [LARGE SCALE GENOMIC DNA]</scope>
    <source>
        <strain evidence="8 9">CL Brener</strain>
    </source>
</reference>
<dbReference type="GO" id="GO:0051598">
    <property type="term" value="P:meiotic recombination checkpoint signaling"/>
    <property type="evidence" value="ECO:0007669"/>
    <property type="project" value="TreeGrafter"/>
</dbReference>
<dbReference type="STRING" id="353153.Q4DXC6"/>
<dbReference type="OMA" id="CPQLGIP"/>
<keyword evidence="3 5" id="KW-0067">ATP-binding</keyword>
<dbReference type="InterPro" id="IPR027417">
    <property type="entry name" value="P-loop_NTPase"/>
</dbReference>
<name>Q4DXC6_TRYCC</name>
<dbReference type="GO" id="GO:0005694">
    <property type="term" value="C:chromosome"/>
    <property type="evidence" value="ECO:0007669"/>
    <property type="project" value="TreeGrafter"/>
</dbReference>
<sequence length="618" mass="69672">MVLTGWRAVLLSFFFFFFGCGIVVGLFFFPCALFMAGSRHGREKGKWCCFCFFEPSRMFCLGERNSLFFFFLCVFARFQFVSFLFLFFFSFSLWLSMRVNAASRPVARNTLLSRKGTHRGKEGGSHCCCFIIYYYFGFVGFTRNTHDFFFFAVFVFYFILFFIFIFFFCTTSLSFDVNGFMEEVSVVPVEVRCRPPRVNRTELSKVITSFIRQRHAFIHPGEVLSLDTASDLIASTVELLRVCDVYCPQLGIPAEEADYAMVMYTLYTDESCGDSLNSVGLDEDAGAGLAPCSVLSLPSVSLEGLWETLFYGETRSDSVRLKRDLLQYMRTAMVFSRAGVDPHIVAWNRLILLYGPPGTGKTSLCKALAQKLSIRLNDMFPFAQLVEINAHSLFSRWFSESGKQVMLLFKQIHEMADKPNSLLCVLLDEVESLAATRQSALRGNEPSDAIRVVNALLTQLDSLQRRHNVVVFATSNITGAIDVAFIDRADKKIFIGAPGFQARLELLKSSTQEMIRRGLVILEASSCGEFINEETWPPVVSRDMELGQSELLQLESIARQCEAFSGRTLKKLPFLAYSEYAMGGCGVASHLISFSTFMNGLQMAVRAEVSARETMMSS</sequence>
<keyword evidence="6" id="KW-0472">Membrane</keyword>
<dbReference type="GO" id="GO:0005634">
    <property type="term" value="C:nucleus"/>
    <property type="evidence" value="ECO:0007669"/>
    <property type="project" value="TreeGrafter"/>
</dbReference>
<dbReference type="InterPro" id="IPR003593">
    <property type="entry name" value="AAA+_ATPase"/>
</dbReference>
<dbReference type="EMBL" id="AAHK01000111">
    <property type="protein sequence ID" value="EAN97171.1"/>
    <property type="molecule type" value="Genomic_DNA"/>
</dbReference>
<evidence type="ECO:0000313" key="9">
    <source>
        <dbReference type="Proteomes" id="UP000002296"/>
    </source>
</evidence>
<dbReference type="eggNOG" id="KOG0744">
    <property type="taxonomic scope" value="Eukaryota"/>
</dbReference>
<dbReference type="PANTHER" id="PTHR45991:SF1">
    <property type="entry name" value="PACHYTENE CHECKPOINT PROTEIN 2 HOMOLOG"/>
    <property type="match status" value="1"/>
</dbReference>
<dbReference type="AlphaFoldDB" id="Q4DXC6"/>
<evidence type="ECO:0000256" key="4">
    <source>
        <dbReference type="ARBA" id="ARBA00023254"/>
    </source>
</evidence>
<evidence type="ECO:0000256" key="6">
    <source>
        <dbReference type="SAM" id="Phobius"/>
    </source>
</evidence>
<keyword evidence="6" id="KW-0812">Transmembrane</keyword>
<evidence type="ECO:0000256" key="3">
    <source>
        <dbReference type="ARBA" id="ARBA00022840"/>
    </source>
</evidence>
<dbReference type="RefSeq" id="XP_819022.1">
    <property type="nucleotide sequence ID" value="XM_813929.1"/>
</dbReference>
<feature type="transmembrane region" description="Helical" evidence="6">
    <location>
        <begin position="67"/>
        <end position="95"/>
    </location>
</feature>
<evidence type="ECO:0000313" key="8">
    <source>
        <dbReference type="EMBL" id="EAN97171.1"/>
    </source>
</evidence>
<feature type="transmembrane region" description="Helical" evidence="6">
    <location>
        <begin position="123"/>
        <end position="141"/>
    </location>
</feature>
<dbReference type="PANTHER" id="PTHR45991">
    <property type="entry name" value="PACHYTENE CHECKPOINT PROTEIN 2"/>
    <property type="match status" value="1"/>
</dbReference>
<dbReference type="GeneID" id="3551401"/>
<dbReference type="InterPro" id="IPR058249">
    <property type="entry name" value="Pch2_C"/>
</dbReference>
<feature type="transmembrane region" description="Helical" evidence="6">
    <location>
        <begin position="148"/>
        <end position="168"/>
    </location>
</feature>
<organism evidence="8 9">
    <name type="scientific">Trypanosoma cruzi (strain CL Brener)</name>
    <dbReference type="NCBI Taxonomy" id="353153"/>
    <lineage>
        <taxon>Eukaryota</taxon>
        <taxon>Discoba</taxon>
        <taxon>Euglenozoa</taxon>
        <taxon>Kinetoplastea</taxon>
        <taxon>Metakinetoplastina</taxon>
        <taxon>Trypanosomatida</taxon>
        <taxon>Trypanosomatidae</taxon>
        <taxon>Trypanosoma</taxon>
        <taxon>Schizotrypanum</taxon>
    </lineage>
</organism>
<dbReference type="GO" id="GO:0005524">
    <property type="term" value="F:ATP binding"/>
    <property type="evidence" value="ECO:0007669"/>
    <property type="project" value="UniProtKB-KW"/>
</dbReference>
<dbReference type="PROSITE" id="PS00674">
    <property type="entry name" value="AAA"/>
    <property type="match status" value="1"/>
</dbReference>
<dbReference type="GO" id="GO:0007131">
    <property type="term" value="P:reciprocal meiotic recombination"/>
    <property type="evidence" value="ECO:0007669"/>
    <property type="project" value="TreeGrafter"/>
</dbReference>
<proteinExistence type="inferred from homology"/>
<dbReference type="Pfam" id="PF23242">
    <property type="entry name" value="AAA_lid_TRIP13_C"/>
    <property type="match status" value="1"/>
</dbReference>
<dbReference type="SMR" id="Q4DXC6"/>
<evidence type="ECO:0000256" key="2">
    <source>
        <dbReference type="ARBA" id="ARBA00022741"/>
    </source>
</evidence>
<dbReference type="KEGG" id="tcr:510901.90"/>